<evidence type="ECO:0000256" key="1">
    <source>
        <dbReference type="ARBA" id="ARBA00005064"/>
    </source>
</evidence>
<evidence type="ECO:0000313" key="12">
    <source>
        <dbReference type="EMBL" id="VUC24291.1"/>
    </source>
</evidence>
<dbReference type="EMBL" id="CABFNS010000717">
    <property type="protein sequence ID" value="VUC24291.1"/>
    <property type="molecule type" value="Genomic_DNA"/>
</dbReference>
<dbReference type="InterPro" id="IPR013815">
    <property type="entry name" value="ATP_grasp_subdomain_1"/>
</dbReference>
<evidence type="ECO:0000313" key="13">
    <source>
        <dbReference type="Proteomes" id="UP000766486"/>
    </source>
</evidence>
<dbReference type="InterPro" id="IPR005811">
    <property type="entry name" value="SUCC_ACL_C"/>
</dbReference>
<gene>
    <name evidence="12" type="ORF">CLO192961_LOCUS137828</name>
</gene>
<dbReference type="PANTHER" id="PTHR11815">
    <property type="entry name" value="SUCCINYL-COA SYNTHETASE BETA CHAIN"/>
    <property type="match status" value="1"/>
</dbReference>
<feature type="region of interest" description="Disordered" evidence="10">
    <location>
        <begin position="93"/>
        <end position="112"/>
    </location>
</feature>
<evidence type="ECO:0000256" key="10">
    <source>
        <dbReference type="SAM" id="MobiDB-lite"/>
    </source>
</evidence>
<dbReference type="InterPro" id="IPR011761">
    <property type="entry name" value="ATP-grasp"/>
</dbReference>
<keyword evidence="4" id="KW-0479">Metal-binding</keyword>
<comment type="caution">
    <text evidence="12">The sequence shown here is derived from an EMBL/GenBank/DDBJ whole genome shotgun (WGS) entry which is preliminary data.</text>
</comment>
<dbReference type="InterPro" id="IPR017866">
    <property type="entry name" value="Succ-CoA_synthase_bsu_CS"/>
</dbReference>
<evidence type="ECO:0000256" key="9">
    <source>
        <dbReference type="PROSITE-ProRule" id="PRU00409"/>
    </source>
</evidence>
<keyword evidence="2" id="KW-0816">Tricarboxylic acid cycle</keyword>
<keyword evidence="13" id="KW-1185">Reference proteome</keyword>
<name>A0ABY6U2H7_BIOOC</name>
<evidence type="ECO:0000256" key="4">
    <source>
        <dbReference type="ARBA" id="ARBA00022723"/>
    </source>
</evidence>
<keyword evidence="8" id="KW-0809">Transit peptide</keyword>
<dbReference type="InterPro" id="IPR005809">
    <property type="entry name" value="Succ_CoA_ligase-like_bsu"/>
</dbReference>
<dbReference type="Gene3D" id="3.40.50.261">
    <property type="entry name" value="Succinyl-CoA synthetase domains"/>
    <property type="match status" value="1"/>
</dbReference>
<dbReference type="InterPro" id="IPR013650">
    <property type="entry name" value="ATP-grasp_succ-CoA_synth-type"/>
</dbReference>
<keyword evidence="3" id="KW-0436">Ligase</keyword>
<dbReference type="Gene3D" id="3.30.470.20">
    <property type="entry name" value="ATP-grasp fold, B domain"/>
    <property type="match status" value="1"/>
</dbReference>
<evidence type="ECO:0000256" key="5">
    <source>
        <dbReference type="ARBA" id="ARBA00022741"/>
    </source>
</evidence>
<dbReference type="SUPFAM" id="SSF52210">
    <property type="entry name" value="Succinyl-CoA synthetase domains"/>
    <property type="match status" value="1"/>
</dbReference>
<dbReference type="InterPro" id="IPR016102">
    <property type="entry name" value="Succinyl-CoA_synth-like"/>
</dbReference>
<dbReference type="Gene3D" id="3.30.1490.20">
    <property type="entry name" value="ATP-grasp fold, A domain"/>
    <property type="match status" value="1"/>
</dbReference>
<dbReference type="PANTHER" id="PTHR11815:SF1">
    <property type="entry name" value="SUCCINATE--COA LIGASE [ADP-FORMING] SUBUNIT BETA, MITOCHONDRIAL"/>
    <property type="match status" value="1"/>
</dbReference>
<keyword evidence="7" id="KW-0460">Magnesium</keyword>
<proteinExistence type="predicted"/>
<organism evidence="12 13">
    <name type="scientific">Bionectria ochroleuca</name>
    <name type="common">Gliocladium roseum</name>
    <dbReference type="NCBI Taxonomy" id="29856"/>
    <lineage>
        <taxon>Eukaryota</taxon>
        <taxon>Fungi</taxon>
        <taxon>Dikarya</taxon>
        <taxon>Ascomycota</taxon>
        <taxon>Pezizomycotina</taxon>
        <taxon>Sordariomycetes</taxon>
        <taxon>Hypocreomycetidae</taxon>
        <taxon>Hypocreales</taxon>
        <taxon>Bionectriaceae</taxon>
        <taxon>Clonostachys</taxon>
    </lineage>
</organism>
<sequence length="409" mass="44017">MAACRRFSARLLASSAPFAPKQQIRRLSLHEYQSQELLQKYGVPIPSGKVVQTAQDARKAVEDLGEKCTISPQILHSLRKNTPGAPISVDNPDQGHNTASRILGNGPNGGSRPPVQQIYVSQSLASEEEWSLAMTIDRENYVPVILVRKSKGIDKDSEVASFPFAISQGVTPELLSRVSKHMTRTSSPSQASFKSLSKILNGLFRIFTDKDGTNLEITRLARTGTDGSFTCLSTAFTFDDAAAKRQPELFALRDVSQDVPEEIEAAKYGIVYVRMDGNIGNVVNGAGLAMATNDAIGLYGGRSANFLDAGGQATKQTMLKAFGIIMRDERVTTIFVNIYGGITDGRMIAESIIGAATELGPIKVPVVVRLQGTNSVEGLKLLDEANLGIHVEADFGEAAKMAVRFAAGQ</sequence>
<evidence type="ECO:0000259" key="11">
    <source>
        <dbReference type="PROSITE" id="PS50975"/>
    </source>
</evidence>
<dbReference type="PROSITE" id="PS50975">
    <property type="entry name" value="ATP_GRASP"/>
    <property type="match status" value="1"/>
</dbReference>
<dbReference type="PROSITE" id="PS01217">
    <property type="entry name" value="SUCCINYL_COA_LIG_3"/>
    <property type="match status" value="1"/>
</dbReference>
<evidence type="ECO:0000256" key="6">
    <source>
        <dbReference type="ARBA" id="ARBA00022840"/>
    </source>
</evidence>
<protein>
    <recommendedName>
        <fullName evidence="11">ATP-grasp domain-containing protein</fullName>
    </recommendedName>
</protein>
<keyword evidence="6 9" id="KW-0067">ATP-binding</keyword>
<feature type="domain" description="ATP-grasp" evidence="11">
    <location>
        <begin position="35"/>
        <end position="247"/>
    </location>
</feature>
<reference evidence="12 13" key="1">
    <citation type="submission" date="2019-06" db="EMBL/GenBank/DDBJ databases">
        <authorList>
            <person name="Broberg M."/>
        </authorList>
    </citation>
    <scope>NUCLEOTIDE SEQUENCE [LARGE SCALE GENOMIC DNA]</scope>
</reference>
<evidence type="ECO:0000256" key="2">
    <source>
        <dbReference type="ARBA" id="ARBA00022532"/>
    </source>
</evidence>
<dbReference type="Pfam" id="PF00549">
    <property type="entry name" value="Ligase_CoA"/>
    <property type="match status" value="1"/>
</dbReference>
<dbReference type="SUPFAM" id="SSF56059">
    <property type="entry name" value="Glutathione synthetase ATP-binding domain-like"/>
    <property type="match status" value="1"/>
</dbReference>
<evidence type="ECO:0000256" key="7">
    <source>
        <dbReference type="ARBA" id="ARBA00022842"/>
    </source>
</evidence>
<evidence type="ECO:0000256" key="3">
    <source>
        <dbReference type="ARBA" id="ARBA00022598"/>
    </source>
</evidence>
<dbReference type="Proteomes" id="UP000766486">
    <property type="component" value="Unassembled WGS sequence"/>
</dbReference>
<dbReference type="PIRSF" id="PIRSF001554">
    <property type="entry name" value="SucCS_beta"/>
    <property type="match status" value="1"/>
</dbReference>
<dbReference type="Pfam" id="PF08442">
    <property type="entry name" value="ATP-grasp_2"/>
    <property type="match status" value="1"/>
</dbReference>
<accession>A0ABY6U2H7</accession>
<evidence type="ECO:0000256" key="8">
    <source>
        <dbReference type="ARBA" id="ARBA00022946"/>
    </source>
</evidence>
<comment type="pathway">
    <text evidence="1">Carbohydrate metabolism; tricarboxylic acid cycle; succinate from succinyl-CoA (ligase route): step 1/1.</text>
</comment>
<keyword evidence="5 9" id="KW-0547">Nucleotide-binding</keyword>